<organism evidence="1 2">
    <name type="scientific">Globicatella sulfidifaciens</name>
    <dbReference type="NCBI Taxonomy" id="136093"/>
    <lineage>
        <taxon>Bacteria</taxon>
        <taxon>Bacillati</taxon>
        <taxon>Bacillota</taxon>
        <taxon>Bacilli</taxon>
        <taxon>Lactobacillales</taxon>
        <taxon>Aerococcaceae</taxon>
        <taxon>Globicatella</taxon>
    </lineage>
</organism>
<dbReference type="Proteomes" id="UP000541058">
    <property type="component" value="Unassembled WGS sequence"/>
</dbReference>
<comment type="caution">
    <text evidence="1">The sequence shown here is derived from an EMBL/GenBank/DDBJ whole genome shotgun (WGS) entry which is preliminary data.</text>
</comment>
<dbReference type="RefSeq" id="WP_276647429.1">
    <property type="nucleotide sequence ID" value="NZ_JAAYSM010000137.1"/>
</dbReference>
<protein>
    <submittedName>
        <fullName evidence="1">Uncharacterized protein</fullName>
    </submittedName>
</protein>
<name>A0A7X8C325_9LACT</name>
<reference evidence="1 2" key="1">
    <citation type="journal article" date="2020" name="Biotechnol. Biofuels">
        <title>New insights from the biogas microbiome by comprehensive genome-resolved metagenomics of nearly 1600 species originating from multiple anaerobic digesters.</title>
        <authorList>
            <person name="Campanaro S."/>
            <person name="Treu L."/>
            <person name="Rodriguez-R L.M."/>
            <person name="Kovalovszki A."/>
            <person name="Ziels R.M."/>
            <person name="Maus I."/>
            <person name="Zhu X."/>
            <person name="Kougias P.G."/>
            <person name="Basile A."/>
            <person name="Luo G."/>
            <person name="Schluter A."/>
            <person name="Konstantinidis K.T."/>
            <person name="Angelidaki I."/>
        </authorList>
    </citation>
    <scope>NUCLEOTIDE SEQUENCE [LARGE SCALE GENOMIC DNA]</scope>
    <source>
        <strain evidence="1">AS23ysBPME_34</strain>
    </source>
</reference>
<gene>
    <name evidence="1" type="ORF">GX355_04465</name>
</gene>
<dbReference type="AlphaFoldDB" id="A0A7X8C325"/>
<evidence type="ECO:0000313" key="1">
    <source>
        <dbReference type="EMBL" id="NLJ18096.1"/>
    </source>
</evidence>
<accession>A0A7X8C325</accession>
<evidence type="ECO:0000313" key="2">
    <source>
        <dbReference type="Proteomes" id="UP000541058"/>
    </source>
</evidence>
<dbReference type="EMBL" id="JAAYSM010000137">
    <property type="protein sequence ID" value="NLJ18096.1"/>
    <property type="molecule type" value="Genomic_DNA"/>
</dbReference>
<proteinExistence type="predicted"/>
<sequence length="198" mass="23417">MENYEVRYEGDEGKRVTLLYDEYNSYFRINIKSKDGSYTNMLNRLTNLKTVEFEEGFCYEMWRQIALNNCKQYFYYYIKHLDNSYINSERVDGFLTSLLQAFSVSQIYGIIYSSIAKSTLRYQSGEITKQHAINAVIVSCEQYGERAVAKGWKLQHFDRISQMPQTVIEKILFNDLMGIGENSFYCKPILNWSKYKNK</sequence>